<dbReference type="EMBL" id="JYDQ01006058">
    <property type="protein sequence ID" value="KRX65147.1"/>
    <property type="molecule type" value="Genomic_DNA"/>
</dbReference>
<proteinExistence type="predicted"/>
<evidence type="ECO:0000313" key="1">
    <source>
        <dbReference type="EMBL" id="KRX65147.1"/>
    </source>
</evidence>
<gene>
    <name evidence="1" type="ORF">T12_13322</name>
</gene>
<sequence>MIKKVWLSLFWTNRDGSSGRVRYIRLRNTSRPY</sequence>
<comment type="caution">
    <text evidence="1">The sequence shown here is derived from an EMBL/GenBank/DDBJ whole genome shotgun (WGS) entry which is preliminary data.</text>
</comment>
<dbReference type="AlphaFoldDB" id="A0A0V0VNV7"/>
<dbReference type="Proteomes" id="UP000054783">
    <property type="component" value="Unassembled WGS sequence"/>
</dbReference>
<evidence type="ECO:0000313" key="2">
    <source>
        <dbReference type="Proteomes" id="UP000054783"/>
    </source>
</evidence>
<feature type="non-terminal residue" evidence="1">
    <location>
        <position position="33"/>
    </location>
</feature>
<organism evidence="1 2">
    <name type="scientific">Trichinella patagoniensis</name>
    <dbReference type="NCBI Taxonomy" id="990121"/>
    <lineage>
        <taxon>Eukaryota</taxon>
        <taxon>Metazoa</taxon>
        <taxon>Ecdysozoa</taxon>
        <taxon>Nematoda</taxon>
        <taxon>Enoplea</taxon>
        <taxon>Dorylaimia</taxon>
        <taxon>Trichinellida</taxon>
        <taxon>Trichinellidae</taxon>
        <taxon>Trichinella</taxon>
    </lineage>
</organism>
<name>A0A0V0VNV7_9BILA</name>
<accession>A0A0V0VNV7</accession>
<protein>
    <submittedName>
        <fullName evidence="1">Uncharacterized protein</fullName>
    </submittedName>
</protein>
<reference evidence="1 2" key="1">
    <citation type="submission" date="2015-01" db="EMBL/GenBank/DDBJ databases">
        <title>Evolution of Trichinella species and genotypes.</title>
        <authorList>
            <person name="Korhonen P.K."/>
            <person name="Edoardo P."/>
            <person name="Giuseppe L.R."/>
            <person name="Gasser R.B."/>
        </authorList>
    </citation>
    <scope>NUCLEOTIDE SEQUENCE [LARGE SCALE GENOMIC DNA]</scope>
    <source>
        <strain evidence="1">ISS2496</strain>
    </source>
</reference>
<keyword evidence="2" id="KW-1185">Reference proteome</keyword>